<dbReference type="RefSeq" id="WP_077243608.1">
    <property type="nucleotide sequence ID" value="NZ_MUZR01000006.1"/>
</dbReference>
<dbReference type="OrthoDB" id="5597599at2"/>
<reference evidence="1 2" key="1">
    <citation type="submission" date="2017-02" db="EMBL/GenBank/DDBJ databases">
        <title>Genomic diversity within the haloalkaliphilic genus Thioalkalivibrio.</title>
        <authorList>
            <person name="Ahn A.-C."/>
            <person name="Meier-Kolthoff J."/>
            <person name="Overmars L."/>
            <person name="Richter M."/>
            <person name="Woyke T."/>
            <person name="Sorokin D.Y."/>
            <person name="Muyzer G."/>
        </authorList>
    </citation>
    <scope>NUCLEOTIDE SEQUENCE [LARGE SCALE GENOMIC DNA]</scope>
    <source>
        <strain evidence="1 2">HL17</strain>
    </source>
</reference>
<dbReference type="Pfam" id="PF12224">
    <property type="entry name" value="Amidoligase_2"/>
    <property type="match status" value="1"/>
</dbReference>
<protein>
    <submittedName>
        <fullName evidence="1">Amidoligase enzyme</fullName>
    </submittedName>
</protein>
<dbReference type="Proteomes" id="UP000189177">
    <property type="component" value="Unassembled WGS sequence"/>
</dbReference>
<proteinExistence type="predicted"/>
<dbReference type="AlphaFoldDB" id="A0A1V3A263"/>
<dbReference type="EMBL" id="MUZR01000006">
    <property type="protein sequence ID" value="OOC11163.1"/>
    <property type="molecule type" value="Genomic_DNA"/>
</dbReference>
<name>A0A1V3A263_9GAMM</name>
<dbReference type="InterPro" id="IPR022025">
    <property type="entry name" value="Amidoligase_2"/>
</dbReference>
<gene>
    <name evidence="1" type="ORF">B1A74_01875</name>
</gene>
<comment type="caution">
    <text evidence="1">The sequence shown here is derived from an EMBL/GenBank/DDBJ whole genome shotgun (WGS) entry which is preliminary data.</text>
</comment>
<organism evidence="1 2">
    <name type="scientific">Thioalkalivibrio halophilus</name>
    <dbReference type="NCBI Taxonomy" id="252474"/>
    <lineage>
        <taxon>Bacteria</taxon>
        <taxon>Pseudomonadati</taxon>
        <taxon>Pseudomonadota</taxon>
        <taxon>Gammaproteobacteria</taxon>
        <taxon>Chromatiales</taxon>
        <taxon>Ectothiorhodospiraceae</taxon>
        <taxon>Thioalkalivibrio</taxon>
    </lineage>
</organism>
<evidence type="ECO:0000313" key="1">
    <source>
        <dbReference type="EMBL" id="OOC11163.1"/>
    </source>
</evidence>
<keyword evidence="2" id="KW-1185">Reference proteome</keyword>
<dbReference type="GO" id="GO:0016874">
    <property type="term" value="F:ligase activity"/>
    <property type="evidence" value="ECO:0007669"/>
    <property type="project" value="UniProtKB-KW"/>
</dbReference>
<keyword evidence="1" id="KW-0436">Ligase</keyword>
<sequence length="331" mass="37687">MSATSFLPLPWTRTPEGARRRVGVEIEMAGVSLETMARAIIDEFGGHIEAEHAFVLHVRDSDAGDFQLELDARVLKDRGYREHLARLGVDLEDRDQEALEAWLADAAGRLVPHEIVAPPLEPAQLPRLDRVRAALQQEGALGTERSFLYAFGLQLNIEIHSREPEWLLAILRAFVLMYEILAQAGAIDLSRRLSPYIRPFPGAFVRYILDPDFTPDRASLIDTYLAHNPTRNRPLDLLPVLAELDPERVAAAPVEHELIKARPALHYRLPDCRIDDPNWSLAHPLNGWVEVEQLAAHPERLERLAQEYLERPGQAVGRWADEWMQRLRAWF</sequence>
<accession>A0A1V3A263</accession>
<dbReference type="STRING" id="252474.B1A74_01875"/>
<evidence type="ECO:0000313" key="2">
    <source>
        <dbReference type="Proteomes" id="UP000189177"/>
    </source>
</evidence>